<evidence type="ECO:0000256" key="5">
    <source>
        <dbReference type="ARBA" id="ARBA00023004"/>
    </source>
</evidence>
<dbReference type="PANTHER" id="PTHR30352">
    <property type="entry name" value="PYRUVATE FORMATE-LYASE-ACTIVATING ENZYME"/>
    <property type="match status" value="1"/>
</dbReference>
<evidence type="ECO:0000256" key="4">
    <source>
        <dbReference type="ARBA" id="ARBA00022723"/>
    </source>
</evidence>
<name>A0ABR6Z2E3_9FIRM</name>
<gene>
    <name evidence="8" type="ORF">GH811_18810</name>
</gene>
<comment type="caution">
    <text evidence="8">The sequence shown here is derived from an EMBL/GenBank/DDBJ whole genome shotgun (WGS) entry which is preliminary data.</text>
</comment>
<dbReference type="InterPro" id="IPR034457">
    <property type="entry name" value="Organic_radical-activating"/>
</dbReference>
<evidence type="ECO:0000256" key="3">
    <source>
        <dbReference type="ARBA" id="ARBA00022691"/>
    </source>
</evidence>
<evidence type="ECO:0000256" key="6">
    <source>
        <dbReference type="ARBA" id="ARBA00023014"/>
    </source>
</evidence>
<reference evidence="8 9" key="1">
    <citation type="journal article" date="2020" name="mSystems">
        <title>Defining Genomic and Predicted Metabolic Features of the Acetobacterium Genus.</title>
        <authorList>
            <person name="Ross D.E."/>
            <person name="Marshall C.W."/>
            <person name="Gulliver D."/>
            <person name="May H.D."/>
            <person name="Norman R.S."/>
        </authorList>
    </citation>
    <scope>NUCLEOTIDE SEQUENCE [LARGE SCALE GENOMIC DNA]</scope>
    <source>
        <strain evidence="8 9">DSM 4132</strain>
    </source>
</reference>
<dbReference type="Gene3D" id="3.80.30.10">
    <property type="entry name" value="pyruvate-formate lyase- activating enzyme"/>
    <property type="match status" value="1"/>
</dbReference>
<dbReference type="RefSeq" id="WP_243167329.1">
    <property type="nucleotide sequence ID" value="NZ_WJBE01000038.1"/>
</dbReference>
<evidence type="ECO:0000313" key="8">
    <source>
        <dbReference type="EMBL" id="MBC3901652.1"/>
    </source>
</evidence>
<comment type="cofactor">
    <cofactor evidence="1">
        <name>[4Fe-4S] cluster</name>
        <dbReference type="ChEBI" id="CHEBI:49883"/>
    </cofactor>
</comment>
<proteinExistence type="predicted"/>
<keyword evidence="5" id="KW-0408">Iron</keyword>
<keyword evidence="9" id="KW-1185">Reference proteome</keyword>
<evidence type="ECO:0000256" key="1">
    <source>
        <dbReference type="ARBA" id="ARBA00001966"/>
    </source>
</evidence>
<dbReference type="InterPro" id="IPR058240">
    <property type="entry name" value="rSAM_sf"/>
</dbReference>
<sequence length="148" mass="16503">MALLSTKCCEHCEKKICAENCPPGALVKYGYTMTLNELMQEIEKDSVFYRQSSGGVTASGGEPLLQATFVAELFARCHVKGYHTAIETSSEVAFEQFIKVIPHTNLFLCDLKPVDTHTFKKYTGGNVSIILENLIRLSEYNAEVFIVK</sequence>
<evidence type="ECO:0000259" key="7">
    <source>
        <dbReference type="Pfam" id="PF04055"/>
    </source>
</evidence>
<protein>
    <submittedName>
        <fullName evidence="8">Radical SAM protein</fullName>
    </submittedName>
</protein>
<dbReference type="EMBL" id="WJBE01000038">
    <property type="protein sequence ID" value="MBC3901652.1"/>
    <property type="molecule type" value="Genomic_DNA"/>
</dbReference>
<dbReference type="Proteomes" id="UP000622405">
    <property type="component" value="Unassembled WGS sequence"/>
</dbReference>
<dbReference type="PANTHER" id="PTHR30352:SF4">
    <property type="entry name" value="PYRUVATE FORMATE-LYASE 2-ACTIVATING ENZYME"/>
    <property type="match status" value="1"/>
</dbReference>
<dbReference type="SUPFAM" id="SSF102114">
    <property type="entry name" value="Radical SAM enzymes"/>
    <property type="match status" value="1"/>
</dbReference>
<dbReference type="Pfam" id="PF04055">
    <property type="entry name" value="Radical_SAM"/>
    <property type="match status" value="1"/>
</dbReference>
<feature type="domain" description="Radical SAM core" evidence="7">
    <location>
        <begin position="23"/>
        <end position="143"/>
    </location>
</feature>
<organism evidence="8 9">
    <name type="scientific">Acetobacterium malicum</name>
    <dbReference type="NCBI Taxonomy" id="52692"/>
    <lineage>
        <taxon>Bacteria</taxon>
        <taxon>Bacillati</taxon>
        <taxon>Bacillota</taxon>
        <taxon>Clostridia</taxon>
        <taxon>Eubacteriales</taxon>
        <taxon>Eubacteriaceae</taxon>
        <taxon>Acetobacterium</taxon>
    </lineage>
</organism>
<evidence type="ECO:0000256" key="2">
    <source>
        <dbReference type="ARBA" id="ARBA00022485"/>
    </source>
</evidence>
<keyword evidence="4" id="KW-0479">Metal-binding</keyword>
<keyword evidence="3" id="KW-0949">S-adenosyl-L-methionine</keyword>
<keyword evidence="6" id="KW-0411">Iron-sulfur</keyword>
<dbReference type="InterPro" id="IPR007197">
    <property type="entry name" value="rSAM"/>
</dbReference>
<keyword evidence="2" id="KW-0004">4Fe-4S</keyword>
<accession>A0ABR6Z2E3</accession>
<evidence type="ECO:0000313" key="9">
    <source>
        <dbReference type="Proteomes" id="UP000622405"/>
    </source>
</evidence>